<dbReference type="EMBL" id="MGIR01000002">
    <property type="protein sequence ID" value="OGM91476.1"/>
    <property type="molecule type" value="Genomic_DNA"/>
</dbReference>
<accession>A0A1F8DSU9</accession>
<comment type="caution">
    <text evidence="2">The sequence shown here is derived from an EMBL/GenBank/DDBJ whole genome shotgun (WGS) entry which is preliminary data.</text>
</comment>
<sequence>MTKVVKKAAVEVQAQETAQTPERQRVHFIIDEETEKRWKSQEFGYLHPIAIGVILGEMVASGDVQSGMACPKCEGRVHIDVDSDLLTKVAEKHRVYKASLPVHPDDAKEALENLERELINHKKGCPRLNLDVFQTSIGKFQKNLFDMAFGKTKEQLKEVDARALCDSIVETDTAVTGAVNGQLESDVKNLMNDPGLIEKYGADAKKKVEEELAHTRNLTSAHQQVQALYGLRRQLRNFDLKYAEQRNAERVAADGARSRPQTPRGFQNRDGKFVRPRKPGDR</sequence>
<feature type="compositionally biased region" description="Basic and acidic residues" evidence="1">
    <location>
        <begin position="267"/>
        <end position="282"/>
    </location>
</feature>
<evidence type="ECO:0000256" key="1">
    <source>
        <dbReference type="SAM" id="MobiDB-lite"/>
    </source>
</evidence>
<gene>
    <name evidence="2" type="ORF">A3A20_02825</name>
</gene>
<name>A0A1F8DSU9_9BACT</name>
<protein>
    <submittedName>
        <fullName evidence="2">Uncharacterized protein</fullName>
    </submittedName>
</protein>
<reference evidence="2 3" key="1">
    <citation type="journal article" date="2016" name="Nat. Commun.">
        <title>Thousands of microbial genomes shed light on interconnected biogeochemical processes in an aquifer system.</title>
        <authorList>
            <person name="Anantharaman K."/>
            <person name="Brown C.T."/>
            <person name="Hug L.A."/>
            <person name="Sharon I."/>
            <person name="Castelle C.J."/>
            <person name="Probst A.J."/>
            <person name="Thomas B.C."/>
            <person name="Singh A."/>
            <person name="Wilkins M.J."/>
            <person name="Karaoz U."/>
            <person name="Brodie E.L."/>
            <person name="Williams K.H."/>
            <person name="Hubbard S.S."/>
            <person name="Banfield J.F."/>
        </authorList>
    </citation>
    <scope>NUCLEOTIDE SEQUENCE [LARGE SCALE GENOMIC DNA]</scope>
</reference>
<dbReference type="STRING" id="1802557.A3A20_02825"/>
<proteinExistence type="predicted"/>
<evidence type="ECO:0000313" key="2">
    <source>
        <dbReference type="EMBL" id="OGM91476.1"/>
    </source>
</evidence>
<organism evidence="2 3">
    <name type="scientific">Candidatus Wolfebacteria bacterium RIFCSPLOWO2_01_FULL_45_19</name>
    <dbReference type="NCBI Taxonomy" id="1802557"/>
    <lineage>
        <taxon>Bacteria</taxon>
        <taxon>Candidatus Wolfeibacteriota</taxon>
    </lineage>
</organism>
<dbReference type="AlphaFoldDB" id="A0A1F8DSU9"/>
<dbReference type="Proteomes" id="UP000178946">
    <property type="component" value="Unassembled WGS sequence"/>
</dbReference>
<evidence type="ECO:0000313" key="3">
    <source>
        <dbReference type="Proteomes" id="UP000178946"/>
    </source>
</evidence>
<feature type="region of interest" description="Disordered" evidence="1">
    <location>
        <begin position="249"/>
        <end position="282"/>
    </location>
</feature>